<dbReference type="Proteomes" id="UP000237000">
    <property type="component" value="Unassembled WGS sequence"/>
</dbReference>
<feature type="compositionally biased region" description="Basic and acidic residues" evidence="1">
    <location>
        <begin position="37"/>
        <end position="53"/>
    </location>
</feature>
<evidence type="ECO:0000313" key="2">
    <source>
        <dbReference type="EMBL" id="PON91773.1"/>
    </source>
</evidence>
<keyword evidence="3" id="KW-1185">Reference proteome</keyword>
<dbReference type="OrthoDB" id="1894168at2759"/>
<reference evidence="3" key="1">
    <citation type="submission" date="2016-06" db="EMBL/GenBank/DDBJ databases">
        <title>Parallel loss of symbiosis genes in relatives of nitrogen-fixing non-legume Parasponia.</title>
        <authorList>
            <person name="Van Velzen R."/>
            <person name="Holmer R."/>
            <person name="Bu F."/>
            <person name="Rutten L."/>
            <person name="Van Zeijl A."/>
            <person name="Liu W."/>
            <person name="Santuari L."/>
            <person name="Cao Q."/>
            <person name="Sharma T."/>
            <person name="Shen D."/>
            <person name="Roswanjaya Y."/>
            <person name="Wardhani T."/>
            <person name="Kalhor M.S."/>
            <person name="Jansen J."/>
            <person name="Van den Hoogen J."/>
            <person name="Gungor B."/>
            <person name="Hartog M."/>
            <person name="Hontelez J."/>
            <person name="Verver J."/>
            <person name="Yang W.-C."/>
            <person name="Schijlen E."/>
            <person name="Repin R."/>
            <person name="Schilthuizen M."/>
            <person name="Schranz E."/>
            <person name="Heidstra R."/>
            <person name="Miyata K."/>
            <person name="Fedorova E."/>
            <person name="Kohlen W."/>
            <person name="Bisseling T."/>
            <person name="Smit S."/>
            <person name="Geurts R."/>
        </authorList>
    </citation>
    <scope>NUCLEOTIDE SEQUENCE [LARGE SCALE GENOMIC DNA]</scope>
    <source>
        <strain evidence="3">cv. RG33-2</strain>
    </source>
</reference>
<sequence>MDSDMANGSAIGKSSCSDNDSNSYVKSMPNEIGGTTVEKDKFDDGGSSKKMRTDGNIPLKLTCSDTMEAAIVGLEDLVNRVKWMKDILQTGMPLSNIRLPWKFLEHRASPAPK</sequence>
<evidence type="ECO:0000313" key="3">
    <source>
        <dbReference type="Proteomes" id="UP000237000"/>
    </source>
</evidence>
<evidence type="ECO:0000256" key="1">
    <source>
        <dbReference type="SAM" id="MobiDB-lite"/>
    </source>
</evidence>
<feature type="compositionally biased region" description="Polar residues" evidence="1">
    <location>
        <begin position="12"/>
        <end position="25"/>
    </location>
</feature>
<proteinExistence type="predicted"/>
<name>A0A2P5F1V3_TREOI</name>
<dbReference type="InParanoid" id="A0A2P5F1V3"/>
<gene>
    <name evidence="2" type="ORF">TorRG33x02_123710</name>
</gene>
<dbReference type="EMBL" id="JXTC01000071">
    <property type="protein sequence ID" value="PON91773.1"/>
    <property type="molecule type" value="Genomic_DNA"/>
</dbReference>
<dbReference type="AlphaFoldDB" id="A0A2P5F1V3"/>
<protein>
    <submittedName>
        <fullName evidence="2">Uncharacterized protein</fullName>
    </submittedName>
</protein>
<accession>A0A2P5F1V3</accession>
<comment type="caution">
    <text evidence="2">The sequence shown here is derived from an EMBL/GenBank/DDBJ whole genome shotgun (WGS) entry which is preliminary data.</text>
</comment>
<organism evidence="2 3">
    <name type="scientific">Trema orientale</name>
    <name type="common">Charcoal tree</name>
    <name type="synonym">Celtis orientalis</name>
    <dbReference type="NCBI Taxonomy" id="63057"/>
    <lineage>
        <taxon>Eukaryota</taxon>
        <taxon>Viridiplantae</taxon>
        <taxon>Streptophyta</taxon>
        <taxon>Embryophyta</taxon>
        <taxon>Tracheophyta</taxon>
        <taxon>Spermatophyta</taxon>
        <taxon>Magnoliopsida</taxon>
        <taxon>eudicotyledons</taxon>
        <taxon>Gunneridae</taxon>
        <taxon>Pentapetalae</taxon>
        <taxon>rosids</taxon>
        <taxon>fabids</taxon>
        <taxon>Rosales</taxon>
        <taxon>Cannabaceae</taxon>
        <taxon>Trema</taxon>
    </lineage>
</organism>
<feature type="region of interest" description="Disordered" evidence="1">
    <location>
        <begin position="1"/>
        <end position="55"/>
    </location>
</feature>